<reference evidence="3" key="3">
    <citation type="submission" date="2018-05" db="EMBL/GenBank/DDBJ databases">
        <authorList>
            <person name="Lanie J.A."/>
            <person name="Ng W.-L."/>
            <person name="Kazmierczak K.M."/>
            <person name="Andrzejewski T.M."/>
            <person name="Davidsen T.M."/>
            <person name="Wayne K.J."/>
            <person name="Tettelin H."/>
            <person name="Glass J.I."/>
            <person name="Rusch D."/>
            <person name="Podicherti R."/>
            <person name="Tsui H.-C.T."/>
            <person name="Winkler M.E."/>
        </authorList>
    </citation>
    <scope>NUCLEOTIDE SEQUENCE</scope>
    <source>
        <strain evidence="3">Lactococcus lactis</strain>
    </source>
</reference>
<name>A0A2X0PH59_9LACT</name>
<feature type="transmembrane region" description="Helical" evidence="1">
    <location>
        <begin position="35"/>
        <end position="53"/>
    </location>
</feature>
<sequence>MFRIEAEKLLVGFVLAFIVAVDMLSTTMLGGLVPTIPSSISVLVSLCLLIRLIDIKKFSINYLIFAPLLLIVGFLVALETKNYRFLAYMILLVSLYDMDMDFILKVYSAVVIPFILGTVLLSLVHVIPNLQFIQIRNRGVVTRNSFGFIYPTDFASYCFYLYVALCYLNRNRFLITRSILGLGLAAFIIKFCDARLTAISIVISILIFAFFYFNKNKHRMIFGILPVSILASSGIMYYLTKNFTWSSPFYVAVNNLVSMRLRLGNDALKTYAVRLFGNPEVKFIGYGGKTESVLDYNYVDSSYIQMLFFYGSVAVILLVILYLVRSWVIYRQGNYLILTLLSLITWNCMIEAFWIRPAYNIFFYILFASTTLGIASKNGRVE</sequence>
<keyword evidence="1" id="KW-1133">Transmembrane helix</keyword>
<gene>
    <name evidence="2" type="ORF">AMHIJAGA_01387</name>
</gene>
<feature type="transmembrane region" description="Helical" evidence="1">
    <location>
        <begin position="9"/>
        <end position="29"/>
    </location>
</feature>
<dbReference type="EMBL" id="OGTW01000059">
    <property type="protein sequence ID" value="SPB25887.1"/>
    <property type="molecule type" value="Genomic_DNA"/>
</dbReference>
<evidence type="ECO:0000313" key="3">
    <source>
        <dbReference type="EMBL" id="SPS11453.1"/>
    </source>
</evidence>
<feature type="transmembrane region" description="Helical" evidence="1">
    <location>
        <begin position="148"/>
        <end position="167"/>
    </location>
</feature>
<dbReference type="EMBL" id="OGTW02000059">
    <property type="protein sequence ID" value="SPS11453.1"/>
    <property type="molecule type" value="Genomic_DNA"/>
</dbReference>
<feature type="transmembrane region" description="Helical" evidence="1">
    <location>
        <begin position="335"/>
        <end position="355"/>
    </location>
</feature>
<feature type="transmembrane region" description="Helical" evidence="1">
    <location>
        <begin position="106"/>
        <end position="128"/>
    </location>
</feature>
<dbReference type="RefSeq" id="WP_127093915.1">
    <property type="nucleotide sequence ID" value="NZ_OGTW02000059.1"/>
</dbReference>
<evidence type="ECO:0000313" key="4">
    <source>
        <dbReference type="Proteomes" id="UP000279235"/>
    </source>
</evidence>
<feature type="transmembrane region" description="Helical" evidence="1">
    <location>
        <begin position="60"/>
        <end position="77"/>
    </location>
</feature>
<proteinExistence type="predicted"/>
<feature type="transmembrane region" description="Helical" evidence="1">
    <location>
        <begin position="361"/>
        <end position="379"/>
    </location>
</feature>
<keyword evidence="1" id="KW-0472">Membrane</keyword>
<keyword evidence="2" id="KW-0675">Receptor</keyword>
<protein>
    <submittedName>
        <fullName evidence="2">Polymerase for repeating unit of receptor polysaccharide</fullName>
    </submittedName>
</protein>
<evidence type="ECO:0000313" key="2">
    <source>
        <dbReference type="EMBL" id="SPB25887.1"/>
    </source>
</evidence>
<dbReference type="AlphaFoldDB" id="A0A2X0PH59"/>
<feature type="transmembrane region" description="Helical" evidence="1">
    <location>
        <begin position="197"/>
        <end position="213"/>
    </location>
</feature>
<feature type="transmembrane region" description="Helical" evidence="1">
    <location>
        <begin position="303"/>
        <end position="323"/>
    </location>
</feature>
<reference evidence="4" key="2">
    <citation type="submission" date="2018-05" db="EMBL/GenBank/DDBJ databases">
        <authorList>
            <person name="Duru I."/>
        </authorList>
    </citation>
    <scope>NUCLEOTIDE SEQUENCE [LARGE SCALE GENOMIC DNA]</scope>
</reference>
<organism evidence="2">
    <name type="scientific">Lactococcus lactis</name>
    <dbReference type="NCBI Taxonomy" id="1358"/>
    <lineage>
        <taxon>Bacteria</taxon>
        <taxon>Bacillati</taxon>
        <taxon>Bacillota</taxon>
        <taxon>Bacilli</taxon>
        <taxon>Lactobacillales</taxon>
        <taxon>Streptococcaceae</taxon>
        <taxon>Lactococcus</taxon>
    </lineage>
</organism>
<feature type="transmembrane region" description="Helical" evidence="1">
    <location>
        <begin position="220"/>
        <end position="239"/>
    </location>
</feature>
<dbReference type="Proteomes" id="UP000279235">
    <property type="component" value="Unassembled WGS sequence"/>
</dbReference>
<keyword evidence="1" id="KW-0812">Transmembrane</keyword>
<reference evidence="2" key="1">
    <citation type="submission" date="2018-01" db="EMBL/GenBank/DDBJ databases">
        <authorList>
            <person name="Gaut B.S."/>
            <person name="Morton B.R."/>
            <person name="Clegg M.T."/>
            <person name="Duvall M.R."/>
        </authorList>
    </citation>
    <scope>NUCLEOTIDE SEQUENCE</scope>
    <source>
        <strain evidence="2">Lactococcus lactis</strain>
    </source>
</reference>
<evidence type="ECO:0000256" key="1">
    <source>
        <dbReference type="SAM" id="Phobius"/>
    </source>
</evidence>
<accession>A0A2X0PH59</accession>